<evidence type="ECO:0000256" key="1">
    <source>
        <dbReference type="ARBA" id="ARBA00022475"/>
    </source>
</evidence>
<gene>
    <name evidence="10" type="primary">lpxH</name>
    <name evidence="12" type="ORF">FHP08_04580</name>
</gene>
<keyword evidence="2 10" id="KW-0444">Lipid biosynthesis</keyword>
<accession>A0A5C8P288</accession>
<comment type="pathway">
    <text evidence="10">Glycolipid biosynthesis; lipid IV(A) biosynthesis; lipid IV(A) from (3R)-3-hydroxytetradecanoyl-[acyl-carrier-protein] and UDP-N-acetyl-alpha-D-glucosamine: step 4/6.</text>
</comment>
<dbReference type="InterPro" id="IPR010138">
    <property type="entry name" value="UDP-diacylglucosamine_Hdrlase"/>
</dbReference>
<feature type="binding site" evidence="10">
    <location>
        <position position="193"/>
    </location>
    <ligand>
        <name>Mn(2+)</name>
        <dbReference type="ChEBI" id="CHEBI:29035"/>
        <label>2</label>
    </ligand>
</feature>
<dbReference type="GO" id="GO:0009245">
    <property type="term" value="P:lipid A biosynthetic process"/>
    <property type="evidence" value="ECO:0007669"/>
    <property type="project" value="UniProtKB-UniRule"/>
</dbReference>
<dbReference type="AlphaFoldDB" id="A0A5C8P288"/>
<proteinExistence type="inferred from homology"/>
<comment type="caution">
    <text evidence="12">The sequence shown here is derived from an EMBL/GenBank/DDBJ whole genome shotgun (WGS) entry which is preliminary data.</text>
</comment>
<comment type="cofactor">
    <cofactor evidence="10">
        <name>Mn(2+)</name>
        <dbReference type="ChEBI" id="CHEBI:29035"/>
    </cofactor>
    <text evidence="10">Binds 2 Mn(2+) ions per subunit in a binuclear metal center.</text>
</comment>
<evidence type="ECO:0000256" key="10">
    <source>
        <dbReference type="HAMAP-Rule" id="MF_00575"/>
    </source>
</evidence>
<keyword evidence="4 10" id="KW-0441">Lipid A biosynthesis</keyword>
<evidence type="ECO:0000256" key="7">
    <source>
        <dbReference type="ARBA" id="ARBA00023098"/>
    </source>
</evidence>
<dbReference type="CDD" id="cd07398">
    <property type="entry name" value="MPP_YbbF-LpxH"/>
    <property type="match status" value="1"/>
</dbReference>
<dbReference type="EC" id="3.6.1.54" evidence="10"/>
<keyword evidence="5 10" id="KW-0479">Metal-binding</keyword>
<keyword evidence="3 10" id="KW-0997">Cell inner membrane</keyword>
<feature type="binding site" evidence="10">
    <location>
        <position position="122"/>
    </location>
    <ligand>
        <name>substrate</name>
    </ligand>
</feature>
<keyword evidence="7 10" id="KW-0443">Lipid metabolism</keyword>
<organism evidence="12 13">
    <name type="scientific">Zeimonas arvi</name>
    <dbReference type="NCBI Taxonomy" id="2498847"/>
    <lineage>
        <taxon>Bacteria</taxon>
        <taxon>Pseudomonadati</taxon>
        <taxon>Pseudomonadota</taxon>
        <taxon>Betaproteobacteria</taxon>
        <taxon>Burkholderiales</taxon>
        <taxon>Burkholderiaceae</taxon>
        <taxon>Zeimonas</taxon>
    </lineage>
</organism>
<evidence type="ECO:0000313" key="12">
    <source>
        <dbReference type="EMBL" id="TXL67407.1"/>
    </source>
</evidence>
<evidence type="ECO:0000256" key="4">
    <source>
        <dbReference type="ARBA" id="ARBA00022556"/>
    </source>
</evidence>
<keyword evidence="1 10" id="KW-1003">Cell membrane</keyword>
<dbReference type="HAMAP" id="MF_00575">
    <property type="entry name" value="LpxH"/>
    <property type="match status" value="1"/>
</dbReference>
<evidence type="ECO:0000256" key="3">
    <source>
        <dbReference type="ARBA" id="ARBA00022519"/>
    </source>
</evidence>
<feature type="binding site" evidence="10">
    <location>
        <position position="193"/>
    </location>
    <ligand>
        <name>substrate</name>
    </ligand>
</feature>
<protein>
    <recommendedName>
        <fullName evidence="10">UDP-2,3-diacylglucosamine hydrolase</fullName>
        <ecNumber evidence="10">3.6.1.54</ecNumber>
    </recommendedName>
    <alternativeName>
        <fullName evidence="10">UDP-2,3-diacylglucosamine diphosphatase</fullName>
    </alternativeName>
</protein>
<comment type="subcellular location">
    <subcellularLocation>
        <location evidence="10">Cell inner membrane</location>
        <topology evidence="10">Peripheral membrane protein</topology>
        <orientation evidence="10">Cytoplasmic side</orientation>
    </subcellularLocation>
</comment>
<dbReference type="InterPro" id="IPR029052">
    <property type="entry name" value="Metallo-depent_PP-like"/>
</dbReference>
<sequence>MHLGDHDPATATLFFQRLEAAWPQASHVFLLGDLFEAWVGDDQPDAVAADAQALFARIGASGRRFYVMRGNRDFLLDAGGGEPAEPRFAQRCGATMLDDPCLVGLFGQPAVLAHGDALCTDDIDYQRIRAEIRAPDWRSAFLARPMPERLAFARSARAQSERVKAARYPSDVNAGAVDALLRKAGARLLIHGHTHRPACHRWLLDGQAARRWVLPDWDAIDGRGGFLWADAGGFETDGWLSASGA</sequence>
<feature type="binding site" evidence="10">
    <location>
        <position position="71"/>
    </location>
    <ligand>
        <name>Mn(2+)</name>
        <dbReference type="ChEBI" id="CHEBI:29035"/>
        <label>2</label>
    </ligand>
</feature>
<name>A0A5C8P288_9BURK</name>
<dbReference type="Pfam" id="PF00149">
    <property type="entry name" value="Metallophos"/>
    <property type="match status" value="1"/>
</dbReference>
<feature type="binding site" evidence="10">
    <location>
        <position position="160"/>
    </location>
    <ligand>
        <name>substrate</name>
    </ligand>
</feature>
<dbReference type="InterPro" id="IPR043461">
    <property type="entry name" value="LpxH-like"/>
</dbReference>
<feature type="binding site" evidence="10">
    <location>
        <position position="164"/>
    </location>
    <ligand>
        <name>substrate</name>
    </ligand>
</feature>
<keyword evidence="8 10" id="KW-0472">Membrane</keyword>
<dbReference type="Gene3D" id="3.60.21.10">
    <property type="match status" value="1"/>
</dbReference>
<dbReference type="EMBL" id="VDUY01000002">
    <property type="protein sequence ID" value="TXL67407.1"/>
    <property type="molecule type" value="Genomic_DNA"/>
</dbReference>
<feature type="binding site" evidence="10">
    <location>
        <begin position="71"/>
        <end position="72"/>
    </location>
    <ligand>
        <name>substrate</name>
    </ligand>
</feature>
<dbReference type="OrthoDB" id="9783283at2"/>
<comment type="catalytic activity">
    <reaction evidence="10">
        <text>UDP-2-N,3-O-bis[(3R)-3-hydroxytetradecanoyl]-alpha-D-glucosamine + H2O = 2-N,3-O-bis[(3R)-3-hydroxytetradecanoyl]-alpha-D-glucosaminyl 1-phosphate + UMP + 2 H(+)</text>
        <dbReference type="Rhea" id="RHEA:25213"/>
        <dbReference type="ChEBI" id="CHEBI:15377"/>
        <dbReference type="ChEBI" id="CHEBI:15378"/>
        <dbReference type="ChEBI" id="CHEBI:57865"/>
        <dbReference type="ChEBI" id="CHEBI:57957"/>
        <dbReference type="ChEBI" id="CHEBI:78847"/>
        <dbReference type="EC" id="3.6.1.54"/>
    </reaction>
</comment>
<evidence type="ECO:0000313" key="13">
    <source>
        <dbReference type="Proteomes" id="UP000321548"/>
    </source>
</evidence>
<evidence type="ECO:0000256" key="6">
    <source>
        <dbReference type="ARBA" id="ARBA00022801"/>
    </source>
</evidence>
<dbReference type="SUPFAM" id="SSF56300">
    <property type="entry name" value="Metallo-dependent phosphatases"/>
    <property type="match status" value="1"/>
</dbReference>
<feature type="binding site" evidence="10">
    <location>
        <position position="2"/>
    </location>
    <ligand>
        <name>Mn(2+)</name>
        <dbReference type="ChEBI" id="CHEBI:29035"/>
        <label>1</label>
    </ligand>
</feature>
<keyword evidence="6 10" id="KW-0378">Hydrolase</keyword>
<comment type="caution">
    <text evidence="10">Lacks conserved residue(s) required for the propagation of feature annotation.</text>
</comment>
<dbReference type="GO" id="GO:0030145">
    <property type="term" value="F:manganese ion binding"/>
    <property type="evidence" value="ECO:0007669"/>
    <property type="project" value="UniProtKB-UniRule"/>
</dbReference>
<feature type="binding site" evidence="10">
    <location>
        <position position="33"/>
    </location>
    <ligand>
        <name>Mn(2+)</name>
        <dbReference type="ChEBI" id="CHEBI:29035"/>
        <label>1</label>
    </ligand>
</feature>
<feature type="binding site" evidence="10">
    <location>
        <position position="114"/>
    </location>
    <ligand>
        <name>Mn(2+)</name>
        <dbReference type="ChEBI" id="CHEBI:29035"/>
        <label>2</label>
    </ligand>
</feature>
<evidence type="ECO:0000256" key="8">
    <source>
        <dbReference type="ARBA" id="ARBA00023136"/>
    </source>
</evidence>
<dbReference type="Proteomes" id="UP000321548">
    <property type="component" value="Unassembled WGS sequence"/>
</dbReference>
<dbReference type="NCBIfam" id="NF003743">
    <property type="entry name" value="PRK05340.1"/>
    <property type="match status" value="1"/>
</dbReference>
<feature type="domain" description="Calcineurin-like phosphoesterase" evidence="11">
    <location>
        <begin position="18"/>
        <end position="197"/>
    </location>
</feature>
<evidence type="ECO:0000256" key="9">
    <source>
        <dbReference type="ARBA" id="ARBA00023211"/>
    </source>
</evidence>
<dbReference type="GO" id="GO:0008758">
    <property type="term" value="F:UDP-2,3-diacylglucosamine hydrolase activity"/>
    <property type="evidence" value="ECO:0007669"/>
    <property type="project" value="UniProtKB-UniRule"/>
</dbReference>
<dbReference type="PANTHER" id="PTHR34990">
    <property type="entry name" value="UDP-2,3-DIACYLGLUCOSAMINE HYDROLASE-RELATED"/>
    <property type="match status" value="1"/>
</dbReference>
<feature type="binding site" evidence="10">
    <location>
        <position position="167"/>
    </location>
    <ligand>
        <name>substrate</name>
    </ligand>
</feature>
<dbReference type="GO" id="GO:0005737">
    <property type="term" value="C:cytoplasm"/>
    <property type="evidence" value="ECO:0007669"/>
    <property type="project" value="InterPro"/>
</dbReference>
<keyword evidence="13" id="KW-1185">Reference proteome</keyword>
<comment type="function">
    <text evidence="10">Hydrolyzes the pyrophosphate bond of UDP-2,3-diacylglucosamine to yield 2,3-diacylglucosamine 1-phosphate (lipid X) and UMP by catalyzing the attack of water at the alpha-P atom. Involved in the biosynthesis of lipid A, a phosphorylated glycolipid that anchors the lipopolysaccharide to the outer membrane of the cell.</text>
</comment>
<dbReference type="GO" id="GO:0019897">
    <property type="term" value="C:extrinsic component of plasma membrane"/>
    <property type="evidence" value="ECO:0007669"/>
    <property type="project" value="UniProtKB-UniRule"/>
</dbReference>
<reference evidence="12 13" key="1">
    <citation type="submission" date="2019-06" db="EMBL/GenBank/DDBJ databases">
        <title>Quisquiliibacterium sp. nov., isolated from a maize field.</title>
        <authorList>
            <person name="Lin S.-Y."/>
            <person name="Tsai C.-F."/>
            <person name="Young C.-C."/>
        </authorList>
    </citation>
    <scope>NUCLEOTIDE SEQUENCE [LARGE SCALE GENOMIC DNA]</scope>
    <source>
        <strain evidence="12 13">CC-CFT501</strain>
    </source>
</reference>
<evidence type="ECO:0000259" key="11">
    <source>
        <dbReference type="Pfam" id="PF00149"/>
    </source>
</evidence>
<feature type="binding site" evidence="10">
    <location>
        <position position="33"/>
    </location>
    <ligand>
        <name>Mn(2+)</name>
        <dbReference type="ChEBI" id="CHEBI:29035"/>
        <label>2</label>
    </ligand>
</feature>
<dbReference type="UniPathway" id="UPA00359">
    <property type="reaction ID" value="UER00480"/>
</dbReference>
<dbReference type="InterPro" id="IPR004843">
    <property type="entry name" value="Calcineurin-like_PHP"/>
</dbReference>
<evidence type="ECO:0000256" key="2">
    <source>
        <dbReference type="ARBA" id="ARBA00022516"/>
    </source>
</evidence>
<comment type="similarity">
    <text evidence="10">Belongs to the LpxH family.</text>
</comment>
<evidence type="ECO:0000256" key="5">
    <source>
        <dbReference type="ARBA" id="ARBA00022723"/>
    </source>
</evidence>
<keyword evidence="9 10" id="KW-0464">Manganese</keyword>
<feature type="binding site" evidence="10">
    <location>
        <position position="195"/>
    </location>
    <ligand>
        <name>Mn(2+)</name>
        <dbReference type="ChEBI" id="CHEBI:29035"/>
        <label>1</label>
    </ligand>
</feature>
<dbReference type="PANTHER" id="PTHR34990:SF1">
    <property type="entry name" value="UDP-2,3-DIACYLGLUCOSAMINE HYDROLASE"/>
    <property type="match status" value="1"/>
</dbReference>